<dbReference type="Proteomes" id="UP000326757">
    <property type="component" value="Unassembled WGS sequence"/>
</dbReference>
<evidence type="ECO:0000313" key="1">
    <source>
        <dbReference type="EMBL" id="KAB8302822.1"/>
    </source>
</evidence>
<accession>A0A5N6KGK0</accession>
<proteinExistence type="predicted"/>
<dbReference type="EMBL" id="VIGI01000003">
    <property type="protein sequence ID" value="KAB8302822.1"/>
    <property type="molecule type" value="Genomic_DNA"/>
</dbReference>
<gene>
    <name evidence="1" type="ORF">EYC80_006166</name>
</gene>
<protein>
    <submittedName>
        <fullName evidence="1">Uncharacterized protein</fullName>
    </submittedName>
</protein>
<reference evidence="1 2" key="1">
    <citation type="submission" date="2019-06" db="EMBL/GenBank/DDBJ databases">
        <title>Genome Sequence of the Brown Rot Fungal Pathogen Monilinia laxa.</title>
        <authorList>
            <person name="De Miccolis Angelini R.M."/>
            <person name="Landi L."/>
            <person name="Abate D."/>
            <person name="Pollastro S."/>
            <person name="Romanazzi G."/>
            <person name="Faretra F."/>
        </authorList>
    </citation>
    <scope>NUCLEOTIDE SEQUENCE [LARGE SCALE GENOMIC DNA]</scope>
    <source>
        <strain evidence="1 2">Mlax316</strain>
    </source>
</reference>
<sequence>MVFLVQLDLAFRLETSLSQLIIAKKPKKSYLQAAPKSPCLTYDPHPFIIPCLVTKGLHQGGLSSLTDTGCSIRQYRQALLPFHALSSFPLPYLASAAGETLFQIAHYNTSPRPKTSQLSTLPSLRTSTLASSSSSSSSSQFATLLSSPSFFIHNGVPN</sequence>
<organism evidence="1 2">
    <name type="scientific">Monilinia laxa</name>
    <name type="common">Brown rot fungus</name>
    <name type="synonym">Sclerotinia laxa</name>
    <dbReference type="NCBI Taxonomy" id="61186"/>
    <lineage>
        <taxon>Eukaryota</taxon>
        <taxon>Fungi</taxon>
        <taxon>Dikarya</taxon>
        <taxon>Ascomycota</taxon>
        <taxon>Pezizomycotina</taxon>
        <taxon>Leotiomycetes</taxon>
        <taxon>Helotiales</taxon>
        <taxon>Sclerotiniaceae</taxon>
        <taxon>Monilinia</taxon>
    </lineage>
</organism>
<dbReference type="AlphaFoldDB" id="A0A5N6KGK0"/>
<comment type="caution">
    <text evidence="1">The sequence shown here is derived from an EMBL/GenBank/DDBJ whole genome shotgun (WGS) entry which is preliminary data.</text>
</comment>
<evidence type="ECO:0000313" key="2">
    <source>
        <dbReference type="Proteomes" id="UP000326757"/>
    </source>
</evidence>
<name>A0A5N6KGK0_MONLA</name>
<keyword evidence="2" id="KW-1185">Reference proteome</keyword>